<dbReference type="GO" id="GO:0006412">
    <property type="term" value="P:translation"/>
    <property type="evidence" value="ECO:0007669"/>
    <property type="project" value="UniProtKB-UniRule"/>
</dbReference>
<dbReference type="Pfam" id="PF00416">
    <property type="entry name" value="Ribosomal_S13"/>
    <property type="match status" value="1"/>
</dbReference>
<dbReference type="InterPro" id="IPR019980">
    <property type="entry name" value="Ribosomal_uS13_bac-type"/>
</dbReference>
<evidence type="ECO:0000256" key="8">
    <source>
        <dbReference type="RuleBase" id="RU003830"/>
    </source>
</evidence>
<dbReference type="EMBL" id="MHUT01000006">
    <property type="protein sequence ID" value="OHA81574.1"/>
    <property type="molecule type" value="Genomic_DNA"/>
</dbReference>
<dbReference type="NCBIfam" id="TIGR03631">
    <property type="entry name" value="uS13_bact"/>
    <property type="match status" value="1"/>
</dbReference>
<keyword evidence="2 7" id="KW-0699">rRNA-binding</keyword>
<dbReference type="PROSITE" id="PS50159">
    <property type="entry name" value="RIBOSOMAL_S13_2"/>
    <property type="match status" value="1"/>
</dbReference>
<evidence type="ECO:0000256" key="7">
    <source>
        <dbReference type="HAMAP-Rule" id="MF_01315"/>
    </source>
</evidence>
<evidence type="ECO:0000256" key="6">
    <source>
        <dbReference type="ARBA" id="ARBA00035166"/>
    </source>
</evidence>
<feature type="region of interest" description="Disordered" evidence="9">
    <location>
        <begin position="86"/>
        <end position="126"/>
    </location>
</feature>
<dbReference type="InterPro" id="IPR001892">
    <property type="entry name" value="Ribosomal_uS13"/>
</dbReference>
<evidence type="ECO:0000313" key="10">
    <source>
        <dbReference type="EMBL" id="OHA81574.1"/>
    </source>
</evidence>
<dbReference type="GO" id="GO:0019843">
    <property type="term" value="F:rRNA binding"/>
    <property type="evidence" value="ECO:0007669"/>
    <property type="project" value="UniProtKB-UniRule"/>
</dbReference>
<evidence type="ECO:0000256" key="9">
    <source>
        <dbReference type="SAM" id="MobiDB-lite"/>
    </source>
</evidence>
<proteinExistence type="inferred from homology"/>
<comment type="function">
    <text evidence="7">Located at the top of the head of the 30S subunit, it contacts several helices of the 16S rRNA. In the 70S ribosome it contacts the 23S rRNA (bridge B1a) and protein L5 of the 50S subunit (bridge B1b), connecting the 2 subunits; these bridges are implicated in subunit movement. Contacts the tRNAs in the A and P-sites.</text>
</comment>
<sequence>MRILGVTIPDEKRLEISLTAVYGIGRPRAKELLDSVKIDHGKRAKDLTQEDEARIRKIIEGLTLEGDLKREISTNVKRLKEIKSYRGSRHAKKLPARGQRTKTNSRTVRGNVRKTMGSGRRKADKK</sequence>
<evidence type="ECO:0000256" key="4">
    <source>
        <dbReference type="ARBA" id="ARBA00022980"/>
    </source>
</evidence>
<accession>A0A1G2S8X1</accession>
<comment type="similarity">
    <text evidence="1 7 8">Belongs to the universal ribosomal protein uS13 family.</text>
</comment>
<dbReference type="InterPro" id="IPR010979">
    <property type="entry name" value="Ribosomal_uS13-like_H2TH"/>
</dbReference>
<evidence type="ECO:0000256" key="2">
    <source>
        <dbReference type="ARBA" id="ARBA00022730"/>
    </source>
</evidence>
<evidence type="ECO:0000313" key="11">
    <source>
        <dbReference type="Proteomes" id="UP000179118"/>
    </source>
</evidence>
<dbReference type="SUPFAM" id="SSF46946">
    <property type="entry name" value="S13-like H2TH domain"/>
    <property type="match status" value="1"/>
</dbReference>
<evidence type="ECO:0000256" key="1">
    <source>
        <dbReference type="ARBA" id="ARBA00008080"/>
    </source>
</evidence>
<comment type="subunit">
    <text evidence="7">Part of the 30S ribosomal subunit. Forms a loose heterodimer with protein S19. Forms two bridges to the 50S subunit in the 70S ribosome.</text>
</comment>
<dbReference type="Proteomes" id="UP000179118">
    <property type="component" value="Unassembled WGS sequence"/>
</dbReference>
<keyword evidence="3 7" id="KW-0694">RNA-binding</keyword>
<comment type="caution">
    <text evidence="10">The sequence shown here is derived from an EMBL/GenBank/DDBJ whole genome shotgun (WGS) entry which is preliminary data.</text>
</comment>
<name>A0A1G2S8X1_9BACT</name>
<dbReference type="AlphaFoldDB" id="A0A1G2S8X1"/>
<dbReference type="InterPro" id="IPR027437">
    <property type="entry name" value="Rbsml_uS13_C"/>
</dbReference>
<dbReference type="PANTHER" id="PTHR10871">
    <property type="entry name" value="30S RIBOSOMAL PROTEIN S13/40S RIBOSOMAL PROTEIN S18"/>
    <property type="match status" value="1"/>
</dbReference>
<evidence type="ECO:0000256" key="3">
    <source>
        <dbReference type="ARBA" id="ARBA00022884"/>
    </source>
</evidence>
<dbReference type="Gene3D" id="4.10.910.10">
    <property type="entry name" value="30s ribosomal protein s13, domain 2"/>
    <property type="match status" value="1"/>
</dbReference>
<evidence type="ECO:0000256" key="5">
    <source>
        <dbReference type="ARBA" id="ARBA00023274"/>
    </source>
</evidence>
<dbReference type="Gene3D" id="1.10.8.50">
    <property type="match status" value="1"/>
</dbReference>
<dbReference type="HAMAP" id="MF_01315">
    <property type="entry name" value="Ribosomal_uS13"/>
    <property type="match status" value="1"/>
</dbReference>
<dbReference type="FunFam" id="1.10.8.50:FF:000001">
    <property type="entry name" value="30S ribosomal protein S13"/>
    <property type="match status" value="1"/>
</dbReference>
<dbReference type="GO" id="GO:0000049">
    <property type="term" value="F:tRNA binding"/>
    <property type="evidence" value="ECO:0007669"/>
    <property type="project" value="UniProtKB-UniRule"/>
</dbReference>
<keyword evidence="4 7" id="KW-0689">Ribosomal protein</keyword>
<organism evidence="10 11">
    <name type="scientific">Candidatus Yonathbacteria bacterium RIFCSPHIGHO2_02_FULL_44_14</name>
    <dbReference type="NCBI Taxonomy" id="1802724"/>
    <lineage>
        <taxon>Bacteria</taxon>
        <taxon>Candidatus Yonathiibacteriota</taxon>
    </lineage>
</organism>
<dbReference type="PANTHER" id="PTHR10871:SF1">
    <property type="entry name" value="SMALL RIBOSOMAL SUBUNIT PROTEIN US13M"/>
    <property type="match status" value="1"/>
</dbReference>
<keyword evidence="5 7" id="KW-0687">Ribonucleoprotein</keyword>
<protein>
    <recommendedName>
        <fullName evidence="6 7">Small ribosomal subunit protein uS13</fullName>
    </recommendedName>
</protein>
<dbReference type="GO" id="GO:0003735">
    <property type="term" value="F:structural constituent of ribosome"/>
    <property type="evidence" value="ECO:0007669"/>
    <property type="project" value="InterPro"/>
</dbReference>
<keyword evidence="7" id="KW-0820">tRNA-binding</keyword>
<dbReference type="PIRSF" id="PIRSF002134">
    <property type="entry name" value="Ribosomal_S13"/>
    <property type="match status" value="1"/>
</dbReference>
<gene>
    <name evidence="7" type="primary">rpsM</name>
    <name evidence="10" type="ORF">A3D51_02255</name>
</gene>
<dbReference type="GO" id="GO:0005829">
    <property type="term" value="C:cytosol"/>
    <property type="evidence" value="ECO:0007669"/>
    <property type="project" value="TreeGrafter"/>
</dbReference>
<reference evidence="10 11" key="1">
    <citation type="journal article" date="2016" name="Nat. Commun.">
        <title>Thousands of microbial genomes shed light on interconnected biogeochemical processes in an aquifer system.</title>
        <authorList>
            <person name="Anantharaman K."/>
            <person name="Brown C.T."/>
            <person name="Hug L.A."/>
            <person name="Sharon I."/>
            <person name="Castelle C.J."/>
            <person name="Probst A.J."/>
            <person name="Thomas B.C."/>
            <person name="Singh A."/>
            <person name="Wilkins M.J."/>
            <person name="Karaoz U."/>
            <person name="Brodie E.L."/>
            <person name="Williams K.H."/>
            <person name="Hubbard S.S."/>
            <person name="Banfield J.F."/>
        </authorList>
    </citation>
    <scope>NUCLEOTIDE SEQUENCE [LARGE SCALE GENOMIC DNA]</scope>
</reference>
<dbReference type="GO" id="GO:0015935">
    <property type="term" value="C:small ribosomal subunit"/>
    <property type="evidence" value="ECO:0007669"/>
    <property type="project" value="TreeGrafter"/>
</dbReference>
<feature type="compositionally biased region" description="Basic residues" evidence="9">
    <location>
        <begin position="86"/>
        <end position="95"/>
    </location>
</feature>